<comment type="caution">
    <text evidence="2">The sequence shown here is derived from an EMBL/GenBank/DDBJ whole genome shotgun (WGS) entry which is preliminary data.</text>
</comment>
<gene>
    <name evidence="2" type="ORF">ENG14_03415</name>
</gene>
<accession>A0A7C0WT09</accession>
<keyword evidence="1" id="KW-0472">Membrane</keyword>
<sequence length="121" mass="14036">MFDFEYVSGPRFNLFSLLRIVAVYGSYILCNIGFDWIVGFREIGVVGIRLIDFIIFVVIFTEELYVAHKRQLLSKTVREIAIHEQLASWRSYVVEGLTYGVPIGIIWSLFSGRWIYGLVFT</sequence>
<feature type="transmembrane region" description="Helical" evidence="1">
    <location>
        <begin position="12"/>
        <end position="34"/>
    </location>
</feature>
<dbReference type="Proteomes" id="UP000886355">
    <property type="component" value="Unassembled WGS sequence"/>
</dbReference>
<evidence type="ECO:0000256" key="1">
    <source>
        <dbReference type="SAM" id="Phobius"/>
    </source>
</evidence>
<keyword evidence="1" id="KW-1133">Transmembrane helix</keyword>
<organism evidence="2">
    <name type="scientific">Thermodesulforhabdus norvegica</name>
    <dbReference type="NCBI Taxonomy" id="39841"/>
    <lineage>
        <taxon>Bacteria</taxon>
        <taxon>Pseudomonadati</taxon>
        <taxon>Thermodesulfobacteriota</taxon>
        <taxon>Syntrophobacteria</taxon>
        <taxon>Syntrophobacterales</taxon>
        <taxon>Thermodesulforhabdaceae</taxon>
        <taxon>Thermodesulforhabdus</taxon>
    </lineage>
</organism>
<feature type="non-terminal residue" evidence="2">
    <location>
        <position position="121"/>
    </location>
</feature>
<protein>
    <submittedName>
        <fullName evidence="2">Uncharacterized protein</fullName>
    </submittedName>
</protein>
<name>A0A7C0WT09_9BACT</name>
<keyword evidence="1" id="KW-0812">Transmembrane</keyword>
<dbReference type="AlphaFoldDB" id="A0A7C0WT09"/>
<feature type="transmembrane region" description="Helical" evidence="1">
    <location>
        <begin position="46"/>
        <end position="68"/>
    </location>
</feature>
<feature type="transmembrane region" description="Helical" evidence="1">
    <location>
        <begin position="89"/>
        <end position="110"/>
    </location>
</feature>
<reference evidence="2" key="1">
    <citation type="journal article" date="2020" name="mSystems">
        <title>Genome- and Community-Level Interaction Insights into Carbon Utilization and Element Cycling Functions of Hydrothermarchaeota in Hydrothermal Sediment.</title>
        <authorList>
            <person name="Zhou Z."/>
            <person name="Liu Y."/>
            <person name="Xu W."/>
            <person name="Pan J."/>
            <person name="Luo Z.H."/>
            <person name="Li M."/>
        </authorList>
    </citation>
    <scope>NUCLEOTIDE SEQUENCE [LARGE SCALE GENOMIC DNA]</scope>
    <source>
        <strain evidence="2">HyVt-19</strain>
    </source>
</reference>
<dbReference type="EMBL" id="DQZW01000159">
    <property type="protein sequence ID" value="HDL89933.1"/>
    <property type="molecule type" value="Genomic_DNA"/>
</dbReference>
<evidence type="ECO:0000313" key="2">
    <source>
        <dbReference type="EMBL" id="HDL89933.1"/>
    </source>
</evidence>
<proteinExistence type="predicted"/>